<name>A0A9W8AAM3_9FUNG</name>
<keyword evidence="1" id="KW-0812">Transmembrane</keyword>
<dbReference type="AlphaFoldDB" id="A0A9W8AAM3"/>
<accession>A0A9W8AAM3</accession>
<evidence type="ECO:0000313" key="2">
    <source>
        <dbReference type="EMBL" id="KAJ1923147.1"/>
    </source>
</evidence>
<evidence type="ECO:0000256" key="1">
    <source>
        <dbReference type="SAM" id="Phobius"/>
    </source>
</evidence>
<evidence type="ECO:0000313" key="3">
    <source>
        <dbReference type="Proteomes" id="UP001150569"/>
    </source>
</evidence>
<dbReference type="Proteomes" id="UP001150569">
    <property type="component" value="Unassembled WGS sequence"/>
</dbReference>
<reference evidence="2" key="1">
    <citation type="submission" date="2022-07" db="EMBL/GenBank/DDBJ databases">
        <title>Phylogenomic reconstructions and comparative analyses of Kickxellomycotina fungi.</title>
        <authorList>
            <person name="Reynolds N.K."/>
            <person name="Stajich J.E."/>
            <person name="Barry K."/>
            <person name="Grigoriev I.V."/>
            <person name="Crous P."/>
            <person name="Smith M.E."/>
        </authorList>
    </citation>
    <scope>NUCLEOTIDE SEQUENCE</scope>
    <source>
        <strain evidence="2">RSA 861</strain>
    </source>
</reference>
<keyword evidence="1" id="KW-1133">Transmembrane helix</keyword>
<dbReference type="OrthoDB" id="5576155at2759"/>
<keyword evidence="1" id="KW-0472">Membrane</keyword>
<protein>
    <submittedName>
        <fullName evidence="2">Uncharacterized protein</fullName>
    </submittedName>
</protein>
<feature type="transmembrane region" description="Helical" evidence="1">
    <location>
        <begin position="128"/>
        <end position="146"/>
    </location>
</feature>
<dbReference type="EMBL" id="JANBPT010000352">
    <property type="protein sequence ID" value="KAJ1923147.1"/>
    <property type="molecule type" value="Genomic_DNA"/>
</dbReference>
<sequence>MISPHLRNGTKSIRAPAATRTVGIAPRWVVRTVLVTPRASSLHSLVTSRRATGAISGATPRPHRFPATSSAPIFVWPANPVAVTVPSRRALSLGRSSLSILWALWRILPGSWKAAALGGATVLGSLSYSVPALGLFLGLIVAYYGYRAFRLVNNMRQTISSILGVGKSPGGSTSGDEAARHAHRSSNPNLYHAPASAFMRLLEELRSTMEADSLAGRFRNPHLTAATKDKVYESAVDAIRAALPNSDHLAAILETDNFDRLRFYTPEQVDVTEHLSQVNDEVSRHTLDLHIHFDIANDTCGPNEAVALARVAASIDDTGEFVLKGLTVTCLDTKDTMTVDIPAGTHQVPLFKESAPRVIDGKWREVKNE</sequence>
<proteinExistence type="predicted"/>
<keyword evidence="3" id="KW-1185">Reference proteome</keyword>
<organism evidence="2 3">
    <name type="scientific">Tieghemiomyces parasiticus</name>
    <dbReference type="NCBI Taxonomy" id="78921"/>
    <lineage>
        <taxon>Eukaryota</taxon>
        <taxon>Fungi</taxon>
        <taxon>Fungi incertae sedis</taxon>
        <taxon>Zoopagomycota</taxon>
        <taxon>Kickxellomycotina</taxon>
        <taxon>Dimargaritomycetes</taxon>
        <taxon>Dimargaritales</taxon>
        <taxon>Dimargaritaceae</taxon>
        <taxon>Tieghemiomyces</taxon>
    </lineage>
</organism>
<comment type="caution">
    <text evidence="2">The sequence shown here is derived from an EMBL/GenBank/DDBJ whole genome shotgun (WGS) entry which is preliminary data.</text>
</comment>
<gene>
    <name evidence="2" type="ORF">IWQ60_006070</name>
</gene>